<dbReference type="RefSeq" id="XP_040739937.1">
    <property type="nucleotide sequence ID" value="XM_040888769.1"/>
</dbReference>
<keyword evidence="2" id="KW-0560">Oxidoreductase</keyword>
<evidence type="ECO:0000256" key="4">
    <source>
        <dbReference type="SAM" id="Phobius"/>
    </source>
</evidence>
<proteinExistence type="inferred from homology"/>
<dbReference type="InterPro" id="IPR002347">
    <property type="entry name" value="SDR_fam"/>
</dbReference>
<gene>
    <name evidence="5" type="ORF">DL89DRAFT_270572</name>
</gene>
<dbReference type="PRINTS" id="PR00080">
    <property type="entry name" value="SDRFAMILY"/>
</dbReference>
<dbReference type="PANTHER" id="PTHR24322">
    <property type="entry name" value="PKSB"/>
    <property type="match status" value="1"/>
</dbReference>
<dbReference type="EMBL" id="MCFD01000020">
    <property type="protein sequence ID" value="ORX65854.1"/>
    <property type="molecule type" value="Genomic_DNA"/>
</dbReference>
<dbReference type="OrthoDB" id="10253736at2759"/>
<accession>A0A1Y1VYG0</accession>
<sequence length="303" mass="33580">MALIAAHAYLWGMLSSYVFLLYLWAFLLRNLYVWLTEPSGPQQKVQWEKQVVVVTGGSHGVGCSLLKRLSLTGARIANLDVSSMAGDLPNVFFYQCDLSDTEQITKAVQRISDDLGVPTMLVNNAGRGMTEAEMQHVMQVNAMAPMHLTRLLLPGMLRQKNGHVVFVASVLGFAGLPQAATYAGSKALVANFRDSLRLELRYRVRSERVKTSVVFPGKISSGMFDGVGSPAWLSPELSTEMVAGRIFENLENMRGGEVYLPKMAYLAPIYWAMPEIVRDLAHQVAGSLYSMNDHKSVVQKERH</sequence>
<dbReference type="PRINTS" id="PR00081">
    <property type="entry name" value="GDHRDH"/>
</dbReference>
<comment type="caution">
    <text evidence="5">The sequence shown here is derived from an EMBL/GenBank/DDBJ whole genome shotgun (WGS) entry which is preliminary data.</text>
</comment>
<dbReference type="GO" id="GO:0016616">
    <property type="term" value="F:oxidoreductase activity, acting on the CH-OH group of donors, NAD or NADP as acceptor"/>
    <property type="evidence" value="ECO:0007669"/>
    <property type="project" value="TreeGrafter"/>
</dbReference>
<dbReference type="AlphaFoldDB" id="A0A1Y1VYG0"/>
<dbReference type="SUPFAM" id="SSF51735">
    <property type="entry name" value="NAD(P)-binding Rossmann-fold domains"/>
    <property type="match status" value="1"/>
</dbReference>
<dbReference type="Gene3D" id="3.40.50.720">
    <property type="entry name" value="NAD(P)-binding Rossmann-like Domain"/>
    <property type="match status" value="1"/>
</dbReference>
<dbReference type="Proteomes" id="UP000193922">
    <property type="component" value="Unassembled WGS sequence"/>
</dbReference>
<keyword evidence="6" id="KW-1185">Reference proteome</keyword>
<evidence type="ECO:0000313" key="5">
    <source>
        <dbReference type="EMBL" id="ORX65854.1"/>
    </source>
</evidence>
<keyword evidence="4" id="KW-0812">Transmembrane</keyword>
<keyword evidence="4" id="KW-0472">Membrane</keyword>
<comment type="similarity">
    <text evidence="1 3">Belongs to the short-chain dehydrogenases/reductases (SDR) family.</text>
</comment>
<evidence type="ECO:0000256" key="1">
    <source>
        <dbReference type="ARBA" id="ARBA00006484"/>
    </source>
</evidence>
<reference evidence="5 6" key="1">
    <citation type="submission" date="2016-07" db="EMBL/GenBank/DDBJ databases">
        <title>Pervasive Adenine N6-methylation of Active Genes in Fungi.</title>
        <authorList>
            <consortium name="DOE Joint Genome Institute"/>
            <person name="Mondo S.J."/>
            <person name="Dannebaum R.O."/>
            <person name="Kuo R.C."/>
            <person name="Labutti K."/>
            <person name="Haridas S."/>
            <person name="Kuo A."/>
            <person name="Salamov A."/>
            <person name="Ahrendt S.R."/>
            <person name="Lipzen A."/>
            <person name="Sullivan W."/>
            <person name="Andreopoulos W.B."/>
            <person name="Clum A."/>
            <person name="Lindquist E."/>
            <person name="Daum C."/>
            <person name="Ramamoorthy G.K."/>
            <person name="Gryganskyi A."/>
            <person name="Culley D."/>
            <person name="Magnuson J.K."/>
            <person name="James T.Y."/>
            <person name="O'Malley M.A."/>
            <person name="Stajich J.E."/>
            <person name="Spatafora J.W."/>
            <person name="Visel A."/>
            <person name="Grigoriev I.V."/>
        </authorList>
    </citation>
    <scope>NUCLEOTIDE SEQUENCE [LARGE SCALE GENOMIC DNA]</scope>
    <source>
        <strain evidence="5 6">ATCC 12442</strain>
    </source>
</reference>
<name>A0A1Y1VYG0_9FUNG</name>
<dbReference type="InterPro" id="IPR036291">
    <property type="entry name" value="NAD(P)-bd_dom_sf"/>
</dbReference>
<dbReference type="GeneID" id="63805417"/>
<dbReference type="STRING" id="61395.A0A1Y1VYG0"/>
<keyword evidence="4" id="KW-1133">Transmembrane helix</keyword>
<evidence type="ECO:0000256" key="3">
    <source>
        <dbReference type="RuleBase" id="RU000363"/>
    </source>
</evidence>
<evidence type="ECO:0000313" key="6">
    <source>
        <dbReference type="Proteomes" id="UP000193922"/>
    </source>
</evidence>
<dbReference type="Pfam" id="PF00106">
    <property type="entry name" value="adh_short"/>
    <property type="match status" value="1"/>
</dbReference>
<organism evidence="5 6">
    <name type="scientific">Linderina pennispora</name>
    <dbReference type="NCBI Taxonomy" id="61395"/>
    <lineage>
        <taxon>Eukaryota</taxon>
        <taxon>Fungi</taxon>
        <taxon>Fungi incertae sedis</taxon>
        <taxon>Zoopagomycota</taxon>
        <taxon>Kickxellomycotina</taxon>
        <taxon>Kickxellomycetes</taxon>
        <taxon>Kickxellales</taxon>
        <taxon>Kickxellaceae</taxon>
        <taxon>Linderina</taxon>
    </lineage>
</organism>
<feature type="transmembrane region" description="Helical" evidence="4">
    <location>
        <begin position="6"/>
        <end position="28"/>
    </location>
</feature>
<protein>
    <submittedName>
        <fullName evidence="5">NAD(P)-binding protein</fullName>
    </submittedName>
</protein>
<dbReference type="PANTHER" id="PTHR24322:SF736">
    <property type="entry name" value="RETINOL DEHYDROGENASE 10"/>
    <property type="match status" value="1"/>
</dbReference>
<evidence type="ECO:0000256" key="2">
    <source>
        <dbReference type="ARBA" id="ARBA00023002"/>
    </source>
</evidence>